<reference evidence="1" key="1">
    <citation type="submission" date="2020-11" db="EMBL/GenBank/DDBJ databases">
        <authorList>
            <person name="Tran Van P."/>
        </authorList>
    </citation>
    <scope>NUCLEOTIDE SEQUENCE</scope>
</reference>
<organism evidence="1">
    <name type="scientific">Timema monikensis</name>
    <dbReference type="NCBI Taxonomy" id="170555"/>
    <lineage>
        <taxon>Eukaryota</taxon>
        <taxon>Metazoa</taxon>
        <taxon>Ecdysozoa</taxon>
        <taxon>Arthropoda</taxon>
        <taxon>Hexapoda</taxon>
        <taxon>Insecta</taxon>
        <taxon>Pterygota</taxon>
        <taxon>Neoptera</taxon>
        <taxon>Polyneoptera</taxon>
        <taxon>Phasmatodea</taxon>
        <taxon>Timematodea</taxon>
        <taxon>Timematoidea</taxon>
        <taxon>Timematidae</taxon>
        <taxon>Timema</taxon>
    </lineage>
</organism>
<gene>
    <name evidence="1" type="ORF">TMSB3V08_LOCUS601</name>
</gene>
<dbReference type="EMBL" id="OB792694">
    <property type="protein sequence ID" value="CAD7423619.1"/>
    <property type="molecule type" value="Genomic_DNA"/>
</dbReference>
<evidence type="ECO:0000313" key="1">
    <source>
        <dbReference type="EMBL" id="CAD7423619.1"/>
    </source>
</evidence>
<protein>
    <submittedName>
        <fullName evidence="1">Uncharacterized protein</fullName>
    </submittedName>
</protein>
<accession>A0A7R9DY73</accession>
<proteinExistence type="predicted"/>
<sequence>MPPALGGVEAVTGRPERDCLARSTQPSSRTTSYYPSEMRLVNQTLVTVGVFPLLGKILNVSAGNQARGPRIVSGLADHSTMVSVNKNQLHPTEIRISISPSSAVELNTTSALANYVTEAGGFEPARLSLTTALSTINNRLETIMSGIDKRNLSQRNVEGKRRLGLRRIQILDDLKERIKFWELKKGQSTGGIGGLSSLTIGMDHS</sequence>
<dbReference type="AlphaFoldDB" id="A0A7R9DY73"/>
<name>A0A7R9DY73_9NEOP</name>